<dbReference type="EMBL" id="JTDW01000001">
    <property type="protein sequence ID" value="KJD37194.1"/>
    <property type="molecule type" value="Genomic_DNA"/>
</dbReference>
<sequence>MAKTSEVPKLIDISEKSSLMADWLNNKLKSVDSPAEQSAYGLNTSEGIIVFEIWNQSPAVQNKV</sequence>
<dbReference type="AlphaFoldDB" id="A0A0D7WDL7"/>
<proteinExistence type="predicted"/>
<dbReference type="RefSeq" id="WP_044631181.1">
    <property type="nucleotide sequence ID" value="NZ_JTDW01000001.1"/>
</dbReference>
<evidence type="ECO:0000313" key="2">
    <source>
        <dbReference type="Proteomes" id="UP000032578"/>
    </source>
</evidence>
<dbReference type="STRING" id="1435349.PW52_01725"/>
<keyword evidence="2" id="KW-1185">Reference proteome</keyword>
<protein>
    <submittedName>
        <fullName evidence="1">Uncharacterized protein</fullName>
    </submittedName>
</protein>
<reference evidence="1 2" key="1">
    <citation type="submission" date="2014-11" db="EMBL/GenBank/DDBJ databases">
        <title>Tamlana sedimentorum sp. nov., isolated from shallow sand sediments of the Sea of Japan.</title>
        <authorList>
            <person name="Romanenko L.A."/>
        </authorList>
    </citation>
    <scope>NUCLEOTIDE SEQUENCE [LARGE SCALE GENOMIC DNA]</scope>
    <source>
        <strain evidence="1 2">JCM 19808</strain>
    </source>
</reference>
<name>A0A0D7WDL7_9FLAO</name>
<comment type="caution">
    <text evidence="1">The sequence shown here is derived from an EMBL/GenBank/DDBJ whole genome shotgun (WGS) entry which is preliminary data.</text>
</comment>
<organism evidence="1 2">
    <name type="scientific">Neotamlana sedimentorum</name>
    <dbReference type="NCBI Taxonomy" id="1435349"/>
    <lineage>
        <taxon>Bacteria</taxon>
        <taxon>Pseudomonadati</taxon>
        <taxon>Bacteroidota</taxon>
        <taxon>Flavobacteriia</taxon>
        <taxon>Flavobacteriales</taxon>
        <taxon>Flavobacteriaceae</taxon>
        <taxon>Neotamlana</taxon>
    </lineage>
</organism>
<evidence type="ECO:0000313" key="1">
    <source>
        <dbReference type="EMBL" id="KJD37194.1"/>
    </source>
</evidence>
<accession>A0A0D7WDL7</accession>
<dbReference type="PATRIC" id="fig|1435349.4.peg.357"/>
<dbReference type="Proteomes" id="UP000032578">
    <property type="component" value="Unassembled WGS sequence"/>
</dbReference>
<gene>
    <name evidence="1" type="ORF">PW52_01725</name>
</gene>